<protein>
    <recommendedName>
        <fullName evidence="4">DUF2878 domain-containing protein</fullName>
    </recommendedName>
</protein>
<dbReference type="RefSeq" id="WP_180678463.1">
    <property type="nucleotide sequence ID" value="NZ_JACCKA010000060.1"/>
</dbReference>
<keyword evidence="1" id="KW-0812">Transmembrane</keyword>
<reference evidence="2 3" key="1">
    <citation type="submission" date="2020-07" db="EMBL/GenBank/DDBJ databases">
        <title>Luteimonas sp. SJ-92.</title>
        <authorList>
            <person name="Huang X.-X."/>
            <person name="Xu L."/>
            <person name="Sun J.-Q."/>
        </authorList>
    </citation>
    <scope>NUCLEOTIDE SEQUENCE [LARGE SCALE GENOMIC DNA]</scope>
    <source>
        <strain evidence="2 3">SJ-92</strain>
    </source>
</reference>
<dbReference type="AlphaFoldDB" id="A0A853JBQ4"/>
<gene>
    <name evidence="2" type="ORF">H0E84_09770</name>
</gene>
<feature type="transmembrane region" description="Helical" evidence="1">
    <location>
        <begin position="57"/>
        <end position="87"/>
    </location>
</feature>
<evidence type="ECO:0000256" key="1">
    <source>
        <dbReference type="SAM" id="Phobius"/>
    </source>
</evidence>
<dbReference type="EMBL" id="JACCKA010000060">
    <property type="protein sequence ID" value="NZA26673.1"/>
    <property type="molecule type" value="Genomic_DNA"/>
</dbReference>
<feature type="transmembrane region" description="Helical" evidence="1">
    <location>
        <begin position="132"/>
        <end position="152"/>
    </location>
</feature>
<keyword evidence="3" id="KW-1185">Reference proteome</keyword>
<organism evidence="2 3">
    <name type="scientific">Luteimonas salinisoli</name>
    <dbReference type="NCBI Taxonomy" id="2752307"/>
    <lineage>
        <taxon>Bacteria</taxon>
        <taxon>Pseudomonadati</taxon>
        <taxon>Pseudomonadota</taxon>
        <taxon>Gammaproteobacteria</taxon>
        <taxon>Lysobacterales</taxon>
        <taxon>Lysobacteraceae</taxon>
        <taxon>Luteimonas</taxon>
    </lineage>
</organism>
<keyword evidence="1" id="KW-1133">Transmembrane helix</keyword>
<evidence type="ECO:0008006" key="4">
    <source>
        <dbReference type="Google" id="ProtNLM"/>
    </source>
</evidence>
<feature type="transmembrane region" description="Helical" evidence="1">
    <location>
        <begin position="16"/>
        <end position="37"/>
    </location>
</feature>
<sequence length="159" mass="16448">MTSPLAAAPSFRHRPVLLCGIVAATLDLAVAIAFWAAEGMPAGRVLQAIAAWLLGPAAYSGGTATALFGVLLYTGLMCALAAGYRGLARRHGALLRRPLLGGALYGAAAYLAIFGLAVPVLTSAPAFVRPDWTLVCLLAYMFLIGVPCALFARLPGRHA</sequence>
<accession>A0A853JBQ4</accession>
<feature type="transmembrane region" description="Helical" evidence="1">
    <location>
        <begin position="99"/>
        <end position="120"/>
    </location>
</feature>
<evidence type="ECO:0000313" key="2">
    <source>
        <dbReference type="EMBL" id="NZA26673.1"/>
    </source>
</evidence>
<comment type="caution">
    <text evidence="2">The sequence shown here is derived from an EMBL/GenBank/DDBJ whole genome shotgun (WGS) entry which is preliminary data.</text>
</comment>
<proteinExistence type="predicted"/>
<evidence type="ECO:0000313" key="3">
    <source>
        <dbReference type="Proteomes" id="UP000578091"/>
    </source>
</evidence>
<dbReference type="Proteomes" id="UP000578091">
    <property type="component" value="Unassembled WGS sequence"/>
</dbReference>
<keyword evidence="1" id="KW-0472">Membrane</keyword>
<name>A0A853JBQ4_9GAMM</name>